<name>A0ABP2IWD3_CHRGE</name>
<dbReference type="Proteomes" id="UP000002969">
    <property type="component" value="Unassembled WGS sequence"/>
</dbReference>
<proteinExistence type="predicted"/>
<dbReference type="EMBL" id="ACKQ02000002">
    <property type="protein sequence ID" value="EFK38053.1"/>
    <property type="molecule type" value="Genomic_DNA"/>
</dbReference>
<organism evidence="1 2">
    <name type="scientific">Chryseobacterium gleum ATCC 35910</name>
    <dbReference type="NCBI Taxonomy" id="525257"/>
    <lineage>
        <taxon>Bacteria</taxon>
        <taxon>Pseudomonadati</taxon>
        <taxon>Bacteroidota</taxon>
        <taxon>Flavobacteriia</taxon>
        <taxon>Flavobacteriales</taxon>
        <taxon>Weeksellaceae</taxon>
        <taxon>Chryseobacterium group</taxon>
        <taxon>Chryseobacterium</taxon>
    </lineage>
</organism>
<sequence>MMNFMVGEYSGYCVASFGLVGTSLYSPCVIPQESKLPGQSP</sequence>
<comment type="caution">
    <text evidence="1">The sequence shown here is derived from an EMBL/GenBank/DDBJ whole genome shotgun (WGS) entry which is preliminary data.</text>
</comment>
<accession>A0ABP2IWD3</accession>
<reference evidence="1" key="1">
    <citation type="submission" date="2010-06" db="EMBL/GenBank/DDBJ databases">
        <authorList>
            <person name="Muzny D."/>
            <person name="Qin X."/>
            <person name="Buhay C."/>
            <person name="Dugan-Rocha S."/>
            <person name="Ding Y."/>
            <person name="Chen G."/>
            <person name="Hawes A."/>
            <person name="Holder M."/>
            <person name="Jhangiani S."/>
            <person name="Johnson A."/>
            <person name="Khan Z."/>
            <person name="Li Z."/>
            <person name="Liu W."/>
            <person name="Liu X."/>
            <person name="Perez L."/>
            <person name="Shen H."/>
            <person name="Wang Q."/>
            <person name="Watt J."/>
            <person name="Xi L."/>
            <person name="Xin Y."/>
            <person name="Zhou J."/>
            <person name="Deng J."/>
            <person name="Jiang H."/>
            <person name="Liu Y."/>
            <person name="Qu J."/>
            <person name="Song X.-Z."/>
            <person name="Zhang L."/>
            <person name="Villasana D."/>
            <person name="Johnson A."/>
            <person name="Liu J."/>
            <person name="Liyanage D."/>
            <person name="Lorensuhewa L."/>
            <person name="Robinson T."/>
            <person name="Song A."/>
            <person name="Song B.-B."/>
            <person name="Dinh H."/>
            <person name="Thornton R."/>
            <person name="Coyle M."/>
            <person name="Francisco L."/>
            <person name="Jackson L."/>
            <person name="Javaid M."/>
            <person name="Korchina V."/>
            <person name="Kovar C."/>
            <person name="Mata R."/>
            <person name="Mathew T."/>
            <person name="Ngo R."/>
            <person name="Nguyen L."/>
            <person name="Nguyen N."/>
            <person name="Okwuonu G."/>
            <person name="Ongeri F."/>
            <person name="Pham C."/>
            <person name="Simmons D."/>
            <person name="Wilczek-Boney K."/>
            <person name="Hale W."/>
            <person name="Jakkamsetti A."/>
            <person name="Pham P."/>
            <person name="Ruth R."/>
            <person name="San Lucas F."/>
            <person name="Warren J."/>
            <person name="Zhang J."/>
            <person name="Zhao Z."/>
            <person name="Zhou C."/>
            <person name="Zhu D."/>
            <person name="Lee S."/>
            <person name="Bess C."/>
            <person name="Blankenburg K."/>
            <person name="Forbes L."/>
            <person name="Fu Q."/>
            <person name="Gubbala S."/>
            <person name="Hirani K."/>
            <person name="Jayaseelan J.C."/>
            <person name="Lara F."/>
            <person name="Munidasa M."/>
            <person name="Palculict T."/>
            <person name="Patil S."/>
            <person name="Pu L.-L."/>
            <person name="Saada N."/>
            <person name="Tang L."/>
            <person name="Weissenberger G."/>
            <person name="Zhu Y."/>
            <person name="Hemphill L."/>
            <person name="Shang Y."/>
            <person name="Youmans B."/>
            <person name="Ayvaz T."/>
            <person name="Ross M."/>
            <person name="Santibanez J."/>
            <person name="Aqrawi P."/>
            <person name="Gross S."/>
            <person name="Joshi V."/>
            <person name="Fowler G."/>
            <person name="Nazareth L."/>
            <person name="Reid J."/>
            <person name="Worley K."/>
            <person name="Petrosino J."/>
            <person name="Highlander S."/>
            <person name="Gibbs R."/>
        </authorList>
    </citation>
    <scope>NUCLEOTIDE SEQUENCE [LARGE SCALE GENOMIC DNA]</scope>
    <source>
        <strain evidence="1">ATCC 35910</strain>
    </source>
</reference>
<protein>
    <submittedName>
        <fullName evidence="1">Uncharacterized protein</fullName>
    </submittedName>
</protein>
<evidence type="ECO:0000313" key="2">
    <source>
        <dbReference type="Proteomes" id="UP000002969"/>
    </source>
</evidence>
<keyword evidence="2" id="KW-1185">Reference proteome</keyword>
<evidence type="ECO:0000313" key="1">
    <source>
        <dbReference type="EMBL" id="EFK38053.1"/>
    </source>
</evidence>
<gene>
    <name evidence="1" type="ORF">HMPREF0204_10826</name>
</gene>